<feature type="domain" description="TM2" evidence="11">
    <location>
        <begin position="198"/>
        <end position="246"/>
    </location>
</feature>
<accession>A0ABD3VZ65</accession>
<dbReference type="InterPro" id="IPR007829">
    <property type="entry name" value="TM2"/>
</dbReference>
<evidence type="ECO:0000256" key="10">
    <source>
        <dbReference type="SAM" id="SignalP"/>
    </source>
</evidence>
<reference evidence="12 13" key="1">
    <citation type="submission" date="2024-11" db="EMBL/GenBank/DDBJ databases">
        <title>Chromosome-level genome assembly of the freshwater bivalve Anodonta woodiana.</title>
        <authorList>
            <person name="Chen X."/>
        </authorList>
    </citation>
    <scope>NUCLEOTIDE SEQUENCE [LARGE SCALE GENOMIC DNA]</scope>
    <source>
        <strain evidence="12">MN2024</strain>
        <tissue evidence="12">Gills</tissue>
    </source>
</reference>
<evidence type="ECO:0000256" key="1">
    <source>
        <dbReference type="ARBA" id="ARBA00004141"/>
    </source>
</evidence>
<feature type="transmembrane region" description="Helical" evidence="9">
    <location>
        <begin position="201"/>
        <end position="220"/>
    </location>
</feature>
<dbReference type="PANTHER" id="PTHR21016">
    <property type="entry name" value="BETA-AMYLOID BINDING PROTEIN-RELATED"/>
    <property type="match status" value="1"/>
</dbReference>
<dbReference type="Proteomes" id="UP001634394">
    <property type="component" value="Unassembled WGS sequence"/>
</dbReference>
<keyword evidence="7" id="KW-0325">Glycoprotein</keyword>
<feature type="signal peptide" evidence="10">
    <location>
        <begin position="1"/>
        <end position="27"/>
    </location>
</feature>
<dbReference type="GO" id="GO:0016020">
    <property type="term" value="C:membrane"/>
    <property type="evidence" value="ECO:0007669"/>
    <property type="project" value="UniProtKB-SubCell"/>
</dbReference>
<keyword evidence="4 10" id="KW-0732">Signal</keyword>
<evidence type="ECO:0000256" key="2">
    <source>
        <dbReference type="ARBA" id="ARBA00008284"/>
    </source>
</evidence>
<feature type="compositionally biased region" description="Polar residues" evidence="8">
    <location>
        <begin position="46"/>
        <end position="80"/>
    </location>
</feature>
<dbReference type="PANTHER" id="PTHR21016:SF7">
    <property type="entry name" value="TM2 DOMAIN-CONTAINING PROTEIN 3"/>
    <property type="match status" value="1"/>
</dbReference>
<evidence type="ECO:0000256" key="3">
    <source>
        <dbReference type="ARBA" id="ARBA00022692"/>
    </source>
</evidence>
<comment type="subcellular location">
    <subcellularLocation>
        <location evidence="1">Membrane</location>
        <topology evidence="1">Multi-pass membrane protein</topology>
    </subcellularLocation>
</comment>
<comment type="similarity">
    <text evidence="2">Belongs to the TM2 family.</text>
</comment>
<proteinExistence type="inferred from homology"/>
<protein>
    <recommendedName>
        <fullName evidence="11">TM2 domain-containing protein</fullName>
    </recommendedName>
</protein>
<gene>
    <name evidence="12" type="ORF">ACJMK2_044144</name>
</gene>
<keyword evidence="3 9" id="KW-0812">Transmembrane</keyword>
<dbReference type="AlphaFoldDB" id="A0ABD3VZ65"/>
<evidence type="ECO:0000256" key="7">
    <source>
        <dbReference type="ARBA" id="ARBA00023180"/>
    </source>
</evidence>
<comment type="caution">
    <text evidence="12">The sequence shown here is derived from an EMBL/GenBank/DDBJ whole genome shotgun (WGS) entry which is preliminary data.</text>
</comment>
<evidence type="ECO:0000256" key="6">
    <source>
        <dbReference type="ARBA" id="ARBA00023136"/>
    </source>
</evidence>
<organism evidence="12 13">
    <name type="scientific">Sinanodonta woodiana</name>
    <name type="common">Chinese pond mussel</name>
    <name type="synonym">Anodonta woodiana</name>
    <dbReference type="NCBI Taxonomy" id="1069815"/>
    <lineage>
        <taxon>Eukaryota</taxon>
        <taxon>Metazoa</taxon>
        <taxon>Spiralia</taxon>
        <taxon>Lophotrochozoa</taxon>
        <taxon>Mollusca</taxon>
        <taxon>Bivalvia</taxon>
        <taxon>Autobranchia</taxon>
        <taxon>Heteroconchia</taxon>
        <taxon>Palaeoheterodonta</taxon>
        <taxon>Unionida</taxon>
        <taxon>Unionoidea</taxon>
        <taxon>Unionidae</taxon>
        <taxon>Unioninae</taxon>
        <taxon>Sinanodonta</taxon>
    </lineage>
</organism>
<keyword evidence="6 9" id="KW-0472">Membrane</keyword>
<evidence type="ECO:0000313" key="13">
    <source>
        <dbReference type="Proteomes" id="UP001634394"/>
    </source>
</evidence>
<evidence type="ECO:0000256" key="4">
    <source>
        <dbReference type="ARBA" id="ARBA00022729"/>
    </source>
</evidence>
<dbReference type="InterPro" id="IPR050932">
    <property type="entry name" value="TM2D1-3-like"/>
</dbReference>
<sequence length="265" mass="29085">MVARRSILVLSLKCFVLLIAVQSSSEAEYTSGSAINNVNSAITSSPLPTSAETSSNNLTGSTADGPLSTSLKPTQSTVSPDDSYRAQCPDDASCSSLGGQCISCDFNYNCTYGAYQITNCTVKPNITCFGDRTFIRHYECRYCYQLNPKFHICQPSTNCIAKTAPRQRYQSKCTTKEEILCLGNRVFYKNLLCNWTGGYKWSTALILSITLGGFGVDRFYLGLWKEGIGKLFSFGGLGVWTLVDVILIATGYVGPYDSSLYVYPW</sequence>
<evidence type="ECO:0000256" key="9">
    <source>
        <dbReference type="SAM" id="Phobius"/>
    </source>
</evidence>
<feature type="chain" id="PRO_5044886283" description="TM2 domain-containing protein" evidence="10">
    <location>
        <begin position="28"/>
        <end position="265"/>
    </location>
</feature>
<dbReference type="EMBL" id="JBJQND010000009">
    <property type="protein sequence ID" value="KAL3866894.1"/>
    <property type="molecule type" value="Genomic_DNA"/>
</dbReference>
<evidence type="ECO:0000259" key="11">
    <source>
        <dbReference type="Pfam" id="PF05154"/>
    </source>
</evidence>
<evidence type="ECO:0000256" key="5">
    <source>
        <dbReference type="ARBA" id="ARBA00022989"/>
    </source>
</evidence>
<keyword evidence="5 9" id="KW-1133">Transmembrane helix</keyword>
<evidence type="ECO:0000256" key="8">
    <source>
        <dbReference type="SAM" id="MobiDB-lite"/>
    </source>
</evidence>
<feature type="region of interest" description="Disordered" evidence="8">
    <location>
        <begin position="46"/>
        <end position="83"/>
    </location>
</feature>
<dbReference type="Pfam" id="PF05154">
    <property type="entry name" value="TM2"/>
    <property type="match status" value="1"/>
</dbReference>
<feature type="transmembrane region" description="Helical" evidence="9">
    <location>
        <begin position="232"/>
        <end position="253"/>
    </location>
</feature>
<evidence type="ECO:0000313" key="12">
    <source>
        <dbReference type="EMBL" id="KAL3866894.1"/>
    </source>
</evidence>
<keyword evidence="13" id="KW-1185">Reference proteome</keyword>
<name>A0ABD3VZ65_SINWO</name>